<dbReference type="Pfam" id="PF14592">
    <property type="entry name" value="Chondroitinas_B"/>
    <property type="match status" value="1"/>
</dbReference>
<dbReference type="InterPro" id="IPR012334">
    <property type="entry name" value="Pectin_lyas_fold"/>
</dbReference>
<dbReference type="RefSeq" id="WP_053973601.1">
    <property type="nucleotide sequence ID" value="NZ_FNUE01000001.1"/>
</dbReference>
<reference evidence="3 5" key="2">
    <citation type="submission" date="2016-10" db="EMBL/GenBank/DDBJ databases">
        <authorList>
            <person name="Varghese N."/>
            <person name="Submissions S."/>
        </authorList>
    </citation>
    <scope>NUCLEOTIDE SEQUENCE [LARGE SCALE GENOMIC DNA]</scope>
    <source>
        <strain evidence="3 5">DSW-5</strain>
    </source>
</reference>
<evidence type="ECO:0000313" key="5">
    <source>
        <dbReference type="Proteomes" id="UP000183071"/>
    </source>
</evidence>
<sequence length="797" mass="88408">MRNSIFTLTLIFLTTFCFAQQEILVSNTTEYNVAIKKATAGTTIVLKNGVWTDVSLEAFGAGTEAQPITIKAEKAGEVILAGNSSIKIYGTYIIVEGLWFKDGNPTKKSIVQFRKNSKEFANNCRFTHNTISYYNPEDTSINSHWVDLWGKNNRVDHNNFTGKTNDGTTLVVWLKGEEHVENNHQIDHNFFGKRPELGTNGGETIRIGTSANSMKSSKTIVENNTFQNCDGEIEIISNKSADNIFRNNLFVESQGTLTLRHGNNALVEDNVFIGNNVKRTGGIRIINEGHIVRNNLLIGLKGDGFRGPIVIMNGVPNSPLNRYNQVKNVNVQNNTIINCGPIALGAGKDDERSLPPINSIFANNLVTNTDGSEVLEISDDISGIKFFKNILDSSASADAAIFQKQTVDWKLLQSIPMPTANNPSLISNYKDNASPEKDIVGYPRKELVAGAFNLGNKRFPKALLIRTGPYWKPVIEVPEVVIKEKEIKVEPGTNTFAKALKKATAKTTMVLTDGIYFIDKTQKIKGDITIKGSAKTIIKANDDLPKALNYFFRVQENATLRLQNLIIDGDNDTKVKYAVVSPDKQLSETYNLFVDNCTFQNFTNTNGGSIYKAYVGTLADTISIRNSTFKDSYRGLNLSYEKNNFAKYNANTILIHNTVFDNIDEFAINYVKTGPLINNSPAKLVISNSVFSNVNNSEKGNIIRLKSIPTVIIKNSVFENSYKIKTPVSLYGKDNIIENSLINLCGKIKVNNGAKSVNLIYRSPKWDDKNLFIPSKKSPLLKSNNDIEDIGLIQTKN</sequence>
<name>A0A0N0CF81_9FLAO</name>
<dbReference type="Gene3D" id="2.160.20.10">
    <property type="entry name" value="Single-stranded right-handed beta-helix, Pectin lyase-like"/>
    <property type="match status" value="2"/>
</dbReference>
<dbReference type="SUPFAM" id="SSF51126">
    <property type="entry name" value="Pectin lyase-like"/>
    <property type="match status" value="2"/>
</dbReference>
<dbReference type="GO" id="GO:0016829">
    <property type="term" value="F:lyase activity"/>
    <property type="evidence" value="ECO:0007669"/>
    <property type="project" value="UniProtKB-KW"/>
</dbReference>
<evidence type="ECO:0000313" key="4">
    <source>
        <dbReference type="Proteomes" id="UP000037716"/>
    </source>
</evidence>
<dbReference type="SMART" id="SM00710">
    <property type="entry name" value="PbH1"/>
    <property type="match status" value="8"/>
</dbReference>
<dbReference type="AlphaFoldDB" id="A0A0N0CF81"/>
<comment type="caution">
    <text evidence="2">The sequence shown here is derived from an EMBL/GenBank/DDBJ whole genome shotgun (WGS) entry which is preliminary data.</text>
</comment>
<dbReference type="OrthoDB" id="6475864at2"/>
<dbReference type="InterPro" id="IPR011050">
    <property type="entry name" value="Pectin_lyase_fold/virulence"/>
</dbReference>
<proteinExistence type="predicted"/>
<dbReference type="PATRIC" id="fig|1300348.6.peg.974"/>
<gene>
    <name evidence="2" type="ORF">I602_974</name>
    <name evidence="3" type="ORF">SAMN05444353_0801</name>
</gene>
<keyword evidence="2" id="KW-0456">Lyase</keyword>
<evidence type="ECO:0000256" key="1">
    <source>
        <dbReference type="SAM" id="SignalP"/>
    </source>
</evidence>
<dbReference type="EMBL" id="LGBR01000001">
    <property type="protein sequence ID" value="KOY51414.1"/>
    <property type="molecule type" value="Genomic_DNA"/>
</dbReference>
<dbReference type="Proteomes" id="UP000183071">
    <property type="component" value="Unassembled WGS sequence"/>
</dbReference>
<dbReference type="EMBL" id="FNUE01000001">
    <property type="protein sequence ID" value="SEE11920.1"/>
    <property type="molecule type" value="Genomic_DNA"/>
</dbReference>
<accession>A0A0N0CF81</accession>
<feature type="signal peptide" evidence="1">
    <location>
        <begin position="1"/>
        <end position="19"/>
    </location>
</feature>
<keyword evidence="1" id="KW-0732">Signal</keyword>
<organism evidence="2 4">
    <name type="scientific">Polaribacter dokdonensis DSW-5</name>
    <dbReference type="NCBI Taxonomy" id="1300348"/>
    <lineage>
        <taxon>Bacteria</taxon>
        <taxon>Pseudomonadati</taxon>
        <taxon>Bacteroidota</taxon>
        <taxon>Flavobacteriia</taxon>
        <taxon>Flavobacteriales</taxon>
        <taxon>Flavobacteriaceae</taxon>
    </lineage>
</organism>
<keyword evidence="5" id="KW-1185">Reference proteome</keyword>
<protein>
    <submittedName>
        <fullName evidence="2">Alginate lyase, family PL6</fullName>
    </submittedName>
    <submittedName>
        <fullName evidence="3">Poly(Beta-D-mannuronate) lyase</fullName>
    </submittedName>
</protein>
<dbReference type="CDD" id="cd14251">
    <property type="entry name" value="PL-6"/>
    <property type="match status" value="1"/>
</dbReference>
<dbReference type="STRING" id="1300348.I602_974"/>
<dbReference type="InterPro" id="IPR039513">
    <property type="entry name" value="PL-6"/>
</dbReference>
<evidence type="ECO:0000313" key="3">
    <source>
        <dbReference type="EMBL" id="SEE11920.1"/>
    </source>
</evidence>
<reference evidence="2 4" key="1">
    <citation type="submission" date="2015-07" db="EMBL/GenBank/DDBJ databases">
        <title>Genome of Polaribacter dokdonenesis DSW-5, isolated from seawater off Dokdo in Korea.</title>
        <authorList>
            <person name="Yoon K."/>
            <person name="Song J.Y."/>
            <person name="Kim J.F."/>
        </authorList>
    </citation>
    <scope>NUCLEOTIDE SEQUENCE [LARGE SCALE GENOMIC DNA]</scope>
    <source>
        <strain evidence="2 4">DSW-5</strain>
    </source>
</reference>
<dbReference type="Proteomes" id="UP000037716">
    <property type="component" value="Unassembled WGS sequence"/>
</dbReference>
<feature type="chain" id="PRO_5005845778" evidence="1">
    <location>
        <begin position="20"/>
        <end position="797"/>
    </location>
</feature>
<evidence type="ECO:0000313" key="2">
    <source>
        <dbReference type="EMBL" id="KOY51414.1"/>
    </source>
</evidence>
<dbReference type="InterPro" id="IPR006626">
    <property type="entry name" value="PbH1"/>
</dbReference>